<protein>
    <recommendedName>
        <fullName evidence="3">Integrase catalytic domain-containing protein</fullName>
    </recommendedName>
</protein>
<evidence type="ECO:0000313" key="2">
    <source>
        <dbReference type="Proteomes" id="UP000554965"/>
    </source>
</evidence>
<evidence type="ECO:0008006" key="3">
    <source>
        <dbReference type="Google" id="ProtNLM"/>
    </source>
</evidence>
<gene>
    <name evidence="1" type="ORF">MSIMFB_05113</name>
</gene>
<organism evidence="1 2">
    <name type="scientific">Mycobacterium simulans</name>
    <dbReference type="NCBI Taxonomy" id="627089"/>
    <lineage>
        <taxon>Bacteria</taxon>
        <taxon>Bacillati</taxon>
        <taxon>Actinomycetota</taxon>
        <taxon>Actinomycetes</taxon>
        <taxon>Mycobacteriales</taxon>
        <taxon>Mycobacteriaceae</taxon>
        <taxon>Mycobacterium</taxon>
    </lineage>
</organism>
<proteinExistence type="predicted"/>
<accession>A0A7Z7IS91</accession>
<comment type="caution">
    <text evidence="1">The sequence shown here is derived from an EMBL/GenBank/DDBJ whole genome shotgun (WGS) entry which is preliminary data.</text>
</comment>
<dbReference type="EMBL" id="OCTY01000002">
    <property type="protein sequence ID" value="SOJ57636.1"/>
    <property type="molecule type" value="Genomic_DNA"/>
</dbReference>
<evidence type="ECO:0000313" key="1">
    <source>
        <dbReference type="EMBL" id="SOJ57636.1"/>
    </source>
</evidence>
<name>A0A7Z7IS91_9MYCO</name>
<keyword evidence="2" id="KW-1185">Reference proteome</keyword>
<dbReference type="Proteomes" id="UP000554965">
    <property type="component" value="Unassembled WGS sequence"/>
</dbReference>
<sequence length="66" mass="7222">MSVAEKDALLVSLTGLETQYIQEDVMVQGSDLSRGNYYNNQRRHSAIGMLSPISYEQSLNAASQAA</sequence>
<dbReference type="AlphaFoldDB" id="A0A7Z7IS91"/>
<reference evidence="1 2" key="1">
    <citation type="submission" date="2017-10" db="EMBL/GenBank/DDBJ databases">
        <authorList>
            <consortium name="Urmite Genomes"/>
        </authorList>
    </citation>
    <scope>NUCLEOTIDE SEQUENCE [LARGE SCALE GENOMIC DNA]</scope>
    <source>
        <strain evidence="1 2">FB-527</strain>
    </source>
</reference>